<dbReference type="Pfam" id="PF23210">
    <property type="entry name" value="HEAT_Maestro_2"/>
    <property type="match status" value="2"/>
</dbReference>
<evidence type="ECO:0000313" key="2">
    <source>
        <dbReference type="EMBL" id="VDP79393.1"/>
    </source>
</evidence>
<dbReference type="PANTHER" id="PTHR23120">
    <property type="entry name" value="MAESTRO-RELATED HEAT DOMAIN-CONTAINING"/>
    <property type="match status" value="1"/>
</dbReference>
<evidence type="ECO:0000313" key="3">
    <source>
        <dbReference type="Proteomes" id="UP000272942"/>
    </source>
</evidence>
<feature type="domain" description="MROH2B-like HEAT-repeats" evidence="1">
    <location>
        <begin position="380"/>
        <end position="488"/>
    </location>
</feature>
<dbReference type="Proteomes" id="UP000272942">
    <property type="component" value="Unassembled WGS sequence"/>
</dbReference>
<dbReference type="OrthoDB" id="1884734at2759"/>
<dbReference type="GO" id="GO:0005737">
    <property type="term" value="C:cytoplasm"/>
    <property type="evidence" value="ECO:0007669"/>
    <property type="project" value="TreeGrafter"/>
</dbReference>
<dbReference type="InterPro" id="IPR045206">
    <property type="entry name" value="Maestro_heat-like_prot"/>
</dbReference>
<dbReference type="EMBL" id="UZAN01043846">
    <property type="protein sequence ID" value="VDP79393.1"/>
    <property type="molecule type" value="Genomic_DNA"/>
</dbReference>
<dbReference type="InterPro" id="IPR016024">
    <property type="entry name" value="ARM-type_fold"/>
</dbReference>
<dbReference type="AlphaFoldDB" id="A0A183AIM1"/>
<dbReference type="WBParaSite" id="ECPE_0000681901-mRNA-1">
    <property type="protein sequence ID" value="ECPE_0000681901-mRNA-1"/>
    <property type="gene ID" value="ECPE_0000681901"/>
</dbReference>
<keyword evidence="3" id="KW-1185">Reference proteome</keyword>
<dbReference type="SUPFAM" id="SSF48371">
    <property type="entry name" value="ARM repeat"/>
    <property type="match status" value="1"/>
</dbReference>
<evidence type="ECO:0000313" key="4">
    <source>
        <dbReference type="WBParaSite" id="ECPE_0000681901-mRNA-1"/>
    </source>
</evidence>
<organism evidence="4">
    <name type="scientific">Echinostoma caproni</name>
    <dbReference type="NCBI Taxonomy" id="27848"/>
    <lineage>
        <taxon>Eukaryota</taxon>
        <taxon>Metazoa</taxon>
        <taxon>Spiralia</taxon>
        <taxon>Lophotrochozoa</taxon>
        <taxon>Platyhelminthes</taxon>
        <taxon>Trematoda</taxon>
        <taxon>Digenea</taxon>
        <taxon>Plagiorchiida</taxon>
        <taxon>Echinostomata</taxon>
        <taxon>Echinostomatoidea</taxon>
        <taxon>Echinostomatidae</taxon>
        <taxon>Echinostoma</taxon>
    </lineage>
</organism>
<dbReference type="InterPro" id="IPR055408">
    <property type="entry name" value="HEAT_MROH2B-like"/>
</dbReference>
<sequence>MQLLPVLLTQTMKYLPQAVEDPIRLALVVTLGQYCDSALEYLSINDDSPATWDTIVELLSPHTCAAVELILNSWLSNTKDMMLLTAVYANVGSFASLTETKYLISELPKVLSCLIVQWRRAASLAMELALCQSLNTFVSTVIRRSHASSPISSPTRSENPVTSPRPGDSGFILSRLSTSSKLQNQSAPTDLQSIFASEIDGLLTCLFHHLFLIAQRQASSDNPVTVATHTKLMNEITRAFATLCSSYPDRVWLAVQPHLTSGPELSRTITLDLLRHLVSTGSSPDRSPFSMTTRQQIVNTMLRLLFGSGVSLSGSQQLHTGNALSSPASMNTGLTTNVLNRRSLRHSLMGDVVHGAPLGPNRDSLLLGEIAAGEHVSPLIRVELIKLILTVGSLGYLDLEGGHILIEFVIRQYAATSGSSVPNEKTSRSNPSPREIRNLCVHVMKLSSSTVSAMRSVLWPFLLEFLMPIDCTEAIGVVCDSIANILAKPPTDSNCLRSNSVMHQSVNNDLGKIDGSDQDVETTEHNPGTAISQHKNLPSSHKLFARLVVLLGVPINGGNRGLPILRVMLALAKQIHPTLPMLWNLVLPRMILYLSRMWFIFTL</sequence>
<evidence type="ECO:0000259" key="1">
    <source>
        <dbReference type="Pfam" id="PF23210"/>
    </source>
</evidence>
<protein>
    <submittedName>
        <fullName evidence="4">DUF4042 domain-containing protein</fullName>
    </submittedName>
</protein>
<name>A0A183AIM1_9TREM</name>
<feature type="domain" description="MROH2B-like HEAT-repeats" evidence="1">
    <location>
        <begin position="530"/>
        <end position="595"/>
    </location>
</feature>
<gene>
    <name evidence="2" type="ORF">ECPE_LOCUS6806</name>
</gene>
<accession>A0A183AIM1</accession>
<proteinExistence type="predicted"/>
<reference evidence="2 3" key="2">
    <citation type="submission" date="2018-11" db="EMBL/GenBank/DDBJ databases">
        <authorList>
            <consortium name="Pathogen Informatics"/>
        </authorList>
    </citation>
    <scope>NUCLEOTIDE SEQUENCE [LARGE SCALE GENOMIC DNA]</scope>
    <source>
        <strain evidence="2 3">Egypt</strain>
    </source>
</reference>
<dbReference type="PANTHER" id="PTHR23120:SF0">
    <property type="entry name" value="MAESTRO HEAT-LIKE REPEAT FAMILY MEMBER 1"/>
    <property type="match status" value="1"/>
</dbReference>
<reference evidence="4" key="1">
    <citation type="submission" date="2016-06" db="UniProtKB">
        <authorList>
            <consortium name="WormBaseParasite"/>
        </authorList>
    </citation>
    <scope>IDENTIFICATION</scope>
</reference>